<comment type="subunit">
    <text evidence="8">Homodimer.</text>
</comment>
<dbReference type="CDD" id="cd00806">
    <property type="entry name" value="TrpRS_core"/>
    <property type="match status" value="1"/>
</dbReference>
<dbReference type="Pfam" id="PF00579">
    <property type="entry name" value="tRNA-synt_1b"/>
    <property type="match status" value="1"/>
</dbReference>
<keyword evidence="5 8" id="KW-0648">Protein biosynthesis</keyword>
<dbReference type="GO" id="GO:0005829">
    <property type="term" value="C:cytosol"/>
    <property type="evidence" value="ECO:0007669"/>
    <property type="project" value="TreeGrafter"/>
</dbReference>
<comment type="caution">
    <text evidence="10">The sequence shown here is derived from an EMBL/GenBank/DDBJ whole genome shotgun (WGS) entry which is preliminary data.</text>
</comment>
<dbReference type="Gene3D" id="1.10.240.10">
    <property type="entry name" value="Tyrosyl-Transfer RNA Synthetase"/>
    <property type="match status" value="1"/>
</dbReference>
<keyword evidence="3 8" id="KW-0547">Nucleotide-binding</keyword>
<comment type="function">
    <text evidence="8">Catalyzes the attachment of tryptophan to tRNA(Trp).</text>
</comment>
<feature type="binding site" evidence="8">
    <location>
        <begin position="193"/>
        <end position="197"/>
    </location>
    <ligand>
        <name>ATP</name>
        <dbReference type="ChEBI" id="CHEBI:30616"/>
    </ligand>
</feature>
<dbReference type="InterPro" id="IPR001412">
    <property type="entry name" value="aa-tRNA-synth_I_CS"/>
</dbReference>
<dbReference type="PANTHER" id="PTHR43766">
    <property type="entry name" value="TRYPTOPHAN--TRNA LIGASE, MITOCHONDRIAL"/>
    <property type="match status" value="1"/>
</dbReference>
<dbReference type="AlphaFoldDB" id="A0A2H0ULP8"/>
<organism evidence="10 11">
    <name type="scientific">Candidatus Harrisonbacteria bacterium CG10_big_fil_rev_8_21_14_0_10_49_15</name>
    <dbReference type="NCBI Taxonomy" id="1974587"/>
    <lineage>
        <taxon>Bacteria</taxon>
        <taxon>Candidatus Harrisoniibacteriota</taxon>
    </lineage>
</organism>
<gene>
    <name evidence="8 10" type="primary">trpS</name>
    <name evidence="10" type="ORF">COU11_00995</name>
</gene>
<evidence type="ECO:0000256" key="8">
    <source>
        <dbReference type="HAMAP-Rule" id="MF_00140"/>
    </source>
</evidence>
<dbReference type="InterPro" id="IPR014729">
    <property type="entry name" value="Rossmann-like_a/b/a_fold"/>
</dbReference>
<comment type="subcellular location">
    <subcellularLocation>
        <location evidence="8">Cytoplasm</location>
    </subcellularLocation>
</comment>
<dbReference type="NCBIfam" id="TIGR00233">
    <property type="entry name" value="trpS"/>
    <property type="match status" value="1"/>
</dbReference>
<reference evidence="11" key="1">
    <citation type="submission" date="2017-09" db="EMBL/GenBank/DDBJ databases">
        <title>Depth-based differentiation of microbial function through sediment-hosted aquifers and enrichment of novel symbionts in the deep terrestrial subsurface.</title>
        <authorList>
            <person name="Probst A.J."/>
            <person name="Ladd B."/>
            <person name="Jarett J.K."/>
            <person name="Geller-Mcgrath D.E."/>
            <person name="Sieber C.M.K."/>
            <person name="Emerson J.B."/>
            <person name="Anantharaman K."/>
            <person name="Thomas B.C."/>
            <person name="Malmstrom R."/>
            <person name="Stieglmeier M."/>
            <person name="Klingl A."/>
            <person name="Woyke T."/>
            <person name="Ryan C.M."/>
            <person name="Banfield J.F."/>
        </authorList>
    </citation>
    <scope>NUCLEOTIDE SEQUENCE [LARGE SCALE GENOMIC DNA]</scope>
</reference>
<proteinExistence type="inferred from homology"/>
<dbReference type="GO" id="GO:0004830">
    <property type="term" value="F:tryptophan-tRNA ligase activity"/>
    <property type="evidence" value="ECO:0007669"/>
    <property type="project" value="UniProtKB-UniRule"/>
</dbReference>
<dbReference type="Gene3D" id="3.40.50.620">
    <property type="entry name" value="HUPs"/>
    <property type="match status" value="1"/>
</dbReference>
<name>A0A2H0ULP8_9BACT</name>
<dbReference type="GO" id="GO:0006436">
    <property type="term" value="P:tryptophanyl-tRNA aminoacylation"/>
    <property type="evidence" value="ECO:0007669"/>
    <property type="project" value="UniProtKB-UniRule"/>
</dbReference>
<feature type="short sequence motif" description="'HIGH' region" evidence="8">
    <location>
        <begin position="12"/>
        <end position="20"/>
    </location>
</feature>
<dbReference type="FunFam" id="1.10.240.10:FF:000002">
    <property type="entry name" value="Tryptophan--tRNA ligase"/>
    <property type="match status" value="1"/>
</dbReference>
<evidence type="ECO:0000256" key="1">
    <source>
        <dbReference type="ARBA" id="ARBA00005594"/>
    </source>
</evidence>
<dbReference type="InterPro" id="IPR002306">
    <property type="entry name" value="Trp-tRNA-ligase"/>
</dbReference>
<keyword evidence="4 8" id="KW-0067">ATP-binding</keyword>
<keyword evidence="2 8" id="KW-0436">Ligase</keyword>
<feature type="binding site" evidence="8">
    <location>
        <position position="184"/>
    </location>
    <ligand>
        <name>ATP</name>
        <dbReference type="ChEBI" id="CHEBI:30616"/>
    </ligand>
</feature>
<evidence type="ECO:0000313" key="11">
    <source>
        <dbReference type="Proteomes" id="UP000229526"/>
    </source>
</evidence>
<dbReference type="HAMAP" id="MF_00140_B">
    <property type="entry name" value="Trp_tRNA_synth_B"/>
    <property type="match status" value="1"/>
</dbReference>
<dbReference type="EC" id="6.1.1.2" evidence="8"/>
<keyword evidence="8" id="KW-0963">Cytoplasm</keyword>
<protein>
    <recommendedName>
        <fullName evidence="8">Tryptophan--tRNA ligase</fullName>
        <ecNumber evidence="8">6.1.1.2</ecNumber>
    </recommendedName>
    <alternativeName>
        <fullName evidence="8">Tryptophanyl-tRNA synthetase</fullName>
        <shortName evidence="8">TrpRS</shortName>
    </alternativeName>
</protein>
<dbReference type="Proteomes" id="UP000229526">
    <property type="component" value="Unassembled WGS sequence"/>
</dbReference>
<dbReference type="SUPFAM" id="SSF52374">
    <property type="entry name" value="Nucleotidylyl transferase"/>
    <property type="match status" value="1"/>
</dbReference>
<comment type="similarity">
    <text evidence="1 8 9">Belongs to the class-I aminoacyl-tRNA synthetase family.</text>
</comment>
<dbReference type="InterPro" id="IPR002305">
    <property type="entry name" value="aa-tRNA-synth_Ic"/>
</dbReference>
<dbReference type="GO" id="GO:0005524">
    <property type="term" value="F:ATP binding"/>
    <property type="evidence" value="ECO:0007669"/>
    <property type="project" value="UniProtKB-UniRule"/>
</dbReference>
<accession>A0A2H0ULP8</accession>
<comment type="catalytic activity">
    <reaction evidence="7 8">
        <text>tRNA(Trp) + L-tryptophan + ATP = L-tryptophyl-tRNA(Trp) + AMP + diphosphate + H(+)</text>
        <dbReference type="Rhea" id="RHEA:24080"/>
        <dbReference type="Rhea" id="RHEA-COMP:9671"/>
        <dbReference type="Rhea" id="RHEA-COMP:9705"/>
        <dbReference type="ChEBI" id="CHEBI:15378"/>
        <dbReference type="ChEBI" id="CHEBI:30616"/>
        <dbReference type="ChEBI" id="CHEBI:33019"/>
        <dbReference type="ChEBI" id="CHEBI:57912"/>
        <dbReference type="ChEBI" id="CHEBI:78442"/>
        <dbReference type="ChEBI" id="CHEBI:78535"/>
        <dbReference type="ChEBI" id="CHEBI:456215"/>
        <dbReference type="EC" id="6.1.1.2"/>
    </reaction>
</comment>
<dbReference type="PROSITE" id="PS00178">
    <property type="entry name" value="AA_TRNA_LIGASE_I"/>
    <property type="match status" value="1"/>
</dbReference>
<evidence type="ECO:0000256" key="4">
    <source>
        <dbReference type="ARBA" id="ARBA00022840"/>
    </source>
</evidence>
<feature type="binding site" evidence="8">
    <location>
        <begin position="146"/>
        <end position="148"/>
    </location>
    <ligand>
        <name>ATP</name>
        <dbReference type="ChEBI" id="CHEBI:30616"/>
    </ligand>
</feature>
<dbReference type="EMBL" id="PFBD01000008">
    <property type="protein sequence ID" value="PIR87310.1"/>
    <property type="molecule type" value="Genomic_DNA"/>
</dbReference>
<dbReference type="PRINTS" id="PR01039">
    <property type="entry name" value="TRNASYNTHTRP"/>
</dbReference>
<dbReference type="InterPro" id="IPR024109">
    <property type="entry name" value="Trp-tRNA-ligase_bac-type"/>
</dbReference>
<dbReference type="PANTHER" id="PTHR43766:SF1">
    <property type="entry name" value="TRYPTOPHAN--TRNA LIGASE, MITOCHONDRIAL"/>
    <property type="match status" value="1"/>
</dbReference>
<evidence type="ECO:0000313" key="10">
    <source>
        <dbReference type="EMBL" id="PIR87310.1"/>
    </source>
</evidence>
<evidence type="ECO:0000256" key="7">
    <source>
        <dbReference type="ARBA" id="ARBA00049929"/>
    </source>
</evidence>
<feature type="binding site" evidence="8">
    <location>
        <position position="134"/>
    </location>
    <ligand>
        <name>L-tryptophan</name>
        <dbReference type="ChEBI" id="CHEBI:57912"/>
    </ligand>
</feature>
<evidence type="ECO:0000256" key="5">
    <source>
        <dbReference type="ARBA" id="ARBA00022917"/>
    </source>
</evidence>
<feature type="binding site" evidence="8">
    <location>
        <begin position="11"/>
        <end position="13"/>
    </location>
    <ligand>
        <name>ATP</name>
        <dbReference type="ChEBI" id="CHEBI:30616"/>
    </ligand>
</feature>
<feature type="short sequence motif" description="'KMSKS' region" evidence="8">
    <location>
        <begin position="193"/>
        <end position="197"/>
    </location>
</feature>
<evidence type="ECO:0000256" key="3">
    <source>
        <dbReference type="ARBA" id="ARBA00022741"/>
    </source>
</evidence>
<keyword evidence="6 8" id="KW-0030">Aminoacyl-tRNA synthetase</keyword>
<sequence>MNTNIVVSGIQPSGKLHIGNYLGALHNFIELQGSGEYECYFFIADYHSLTENYSPDTKRSQIIDLAATYLAAGLNPKLSTLFIQSHVPTHANLSWILTTLTPMGELSRMTQYKDKAKQDNNVGLFTYPVLMAADILLYDATHVPVGDDQDQHLELTRTLARKFNTQFGDLLVEPQPLYTSIPRLMSLNDPSKKMSKSKPEGCLFIDDDPETAKKKISRAVTDSGNEIKYDPKQKPGVSNLLLIASAFTSRSPQDIAAQLRGKSYSALKKFVAERIIAYFTPIRQAKQELLQDPDKVLKIFVKGGKAATKVADKKLDEVKQTIGLL</sequence>
<evidence type="ECO:0000256" key="9">
    <source>
        <dbReference type="RuleBase" id="RU363036"/>
    </source>
</evidence>
<feature type="binding site" evidence="8">
    <location>
        <begin position="19"/>
        <end position="20"/>
    </location>
    <ligand>
        <name>ATP</name>
        <dbReference type="ChEBI" id="CHEBI:30616"/>
    </ligand>
</feature>
<evidence type="ECO:0000256" key="6">
    <source>
        <dbReference type="ARBA" id="ARBA00023146"/>
    </source>
</evidence>
<evidence type="ECO:0000256" key="2">
    <source>
        <dbReference type="ARBA" id="ARBA00022598"/>
    </source>
</evidence>
<dbReference type="InterPro" id="IPR050203">
    <property type="entry name" value="Trp-tRNA_synthetase"/>
</dbReference>